<dbReference type="SUPFAM" id="SSF140741">
    <property type="entry name" value="RUN domain-like"/>
    <property type="match status" value="1"/>
</dbReference>
<feature type="compositionally biased region" description="Basic residues" evidence="2">
    <location>
        <begin position="225"/>
        <end position="234"/>
    </location>
</feature>
<dbReference type="EMBL" id="CACRXK020002410">
    <property type="protein sequence ID" value="CAB3994188.1"/>
    <property type="molecule type" value="Genomic_DNA"/>
</dbReference>
<dbReference type="Proteomes" id="UP001152795">
    <property type="component" value="Unassembled WGS sequence"/>
</dbReference>
<sequence length="914" mass="101723">MSNSLSGGQDIVRQTLIDRLLDAVKQCQIRFGGKTELASEKDSRISCLCAQWVTALQFGLKLSKKMNPLRHVTGQVLLRTEGQSVFWQFVKEHLSATETRRFNSLQNVNTDAGRAHAWLRSTLNEQSLEKYLHSFLGNRQLLSAYYGQDALLMDEERSSMLPMMAAGLSSILFAINIDNAEFNVSKQGTTSSGSNILVAPLPVVQISAWKAPSPMYALSGAPAKEKKRRKKKKANIAQIENIEFDDEENGDESKTSHESNGNSNSAANTSLTLTNRAREISESSRRVDDANNYKAPNATKEYREIYENSQSSPNSVSSAQDTADKNSRTGSADWNEIHINSGFNVFQNAQDESKVVPEMGTDALLDKTDKNQKELGSFESSKTENYDTKFGARTQTGLSNTPTITGNEDSYSYKEKVPEKTAKSKENRRSSAPRLSISLENSSSAQNSEQHTSGGFLDETIDEPLVDLNSGVALTPVACPDEARAWALAESDDSESPGNEGGVGFPVTSRLFAGSSRDSPVSSICTDEDVSDDTSWAIGATAAAISATQEMADFTSSALVRTMGDGRMSPPSESSSTKEMTSGELKQAIVSMMLRKDEVEECNRSLRQLLDKEMMESASLRLQVDDLKRDLSSSTETHHATVHALTSENDLLKHQLKKYVAAVQSLRRNEPSDIAVPGARQLDDLPVLADEPHDQASDEEKRDFERKLIQVADMHGELIELNERLQKMLNIREHQLRRLREELIDLRGPLPDDGSHDDSASLDDFGPRLISVNTRPLINIWIPSAFAQGKSNVHHTYQVYVRIKDDEWNVYRRYSDFYGLHKKISKQYPTVSQFKFPQKKVLGNRDAKFVEIRRRHLQSYLRKLINYSLRVIPELSENPCKTTLLKCFSFFGQTSKEAAVPTSSPNTPAHYTGL</sequence>
<dbReference type="InterPro" id="IPR037916">
    <property type="entry name" value="SNX29_PX"/>
</dbReference>
<feature type="compositionally biased region" description="Basic and acidic residues" evidence="2">
    <location>
        <begin position="411"/>
        <end position="429"/>
    </location>
</feature>
<comment type="caution">
    <text evidence="3">The sequence shown here is derived from an EMBL/GenBank/DDBJ whole genome shotgun (WGS) entry which is preliminary data.</text>
</comment>
<evidence type="ECO:0000256" key="2">
    <source>
        <dbReference type="SAM" id="MobiDB-lite"/>
    </source>
</evidence>
<evidence type="ECO:0000313" key="4">
    <source>
        <dbReference type="Proteomes" id="UP001152795"/>
    </source>
</evidence>
<dbReference type="PROSITE" id="PS50195">
    <property type="entry name" value="PX"/>
    <property type="match status" value="1"/>
</dbReference>
<dbReference type="InterPro" id="IPR036871">
    <property type="entry name" value="PX_dom_sf"/>
</dbReference>
<gene>
    <name evidence="3" type="ORF">PACLA_8A033175</name>
</gene>
<feature type="compositionally biased region" description="Polar residues" evidence="2">
    <location>
        <begin position="438"/>
        <end position="453"/>
    </location>
</feature>
<dbReference type="SMART" id="SM00593">
    <property type="entry name" value="RUN"/>
    <property type="match status" value="1"/>
</dbReference>
<organism evidence="3 4">
    <name type="scientific">Paramuricea clavata</name>
    <name type="common">Red gorgonian</name>
    <name type="synonym">Violescent sea-whip</name>
    <dbReference type="NCBI Taxonomy" id="317549"/>
    <lineage>
        <taxon>Eukaryota</taxon>
        <taxon>Metazoa</taxon>
        <taxon>Cnidaria</taxon>
        <taxon>Anthozoa</taxon>
        <taxon>Octocorallia</taxon>
        <taxon>Malacalcyonacea</taxon>
        <taxon>Plexauridae</taxon>
        <taxon>Paramuricea</taxon>
    </lineage>
</organism>
<dbReference type="SMART" id="SM00312">
    <property type="entry name" value="PX"/>
    <property type="match status" value="1"/>
</dbReference>
<dbReference type="Gene3D" id="3.30.1520.10">
    <property type="entry name" value="Phox-like domain"/>
    <property type="match status" value="1"/>
</dbReference>
<reference evidence="3" key="1">
    <citation type="submission" date="2020-04" db="EMBL/GenBank/DDBJ databases">
        <authorList>
            <person name="Alioto T."/>
            <person name="Alioto T."/>
            <person name="Gomez Garrido J."/>
        </authorList>
    </citation>
    <scope>NUCLEOTIDE SEQUENCE</scope>
    <source>
        <strain evidence="3">A484AB</strain>
    </source>
</reference>
<dbReference type="InterPro" id="IPR037213">
    <property type="entry name" value="Run_dom_sf"/>
</dbReference>
<dbReference type="PANTHER" id="PTHR47194:SF3">
    <property type="entry name" value="SORTING NEXIN 29"/>
    <property type="match status" value="1"/>
</dbReference>
<dbReference type="PANTHER" id="PTHR47194">
    <property type="entry name" value="SORTING NEXIN-29-RELATED"/>
    <property type="match status" value="1"/>
</dbReference>
<protein>
    <submittedName>
        <fullName evidence="3">Sorting nexin-29 isoform X3</fullName>
    </submittedName>
</protein>
<feature type="region of interest" description="Disordered" evidence="2">
    <location>
        <begin position="220"/>
        <end position="333"/>
    </location>
</feature>
<feature type="coiled-coil region" evidence="1">
    <location>
        <begin position="610"/>
        <end position="669"/>
    </location>
</feature>
<proteinExistence type="predicted"/>
<name>A0A6S7GQ67_PARCT</name>
<dbReference type="CDD" id="cd07277">
    <property type="entry name" value="PX_RUN"/>
    <property type="match status" value="1"/>
</dbReference>
<dbReference type="GO" id="GO:0035091">
    <property type="term" value="F:phosphatidylinositol binding"/>
    <property type="evidence" value="ECO:0007669"/>
    <property type="project" value="InterPro"/>
</dbReference>
<dbReference type="AlphaFoldDB" id="A0A6S7GQ67"/>
<keyword evidence="4" id="KW-1185">Reference proteome</keyword>
<feature type="region of interest" description="Disordered" evidence="2">
    <location>
        <begin position="364"/>
        <end position="457"/>
    </location>
</feature>
<dbReference type="CDD" id="cd17689">
    <property type="entry name" value="RUN_SNX29"/>
    <property type="match status" value="1"/>
</dbReference>
<dbReference type="InterPro" id="IPR047329">
    <property type="entry name" value="RUN_SNX29"/>
</dbReference>
<evidence type="ECO:0000313" key="3">
    <source>
        <dbReference type="EMBL" id="CAB3994188.1"/>
    </source>
</evidence>
<feature type="compositionally biased region" description="Polar residues" evidence="2">
    <location>
        <begin position="393"/>
        <end position="410"/>
    </location>
</feature>
<dbReference type="Pfam" id="PF00787">
    <property type="entry name" value="PX"/>
    <property type="match status" value="1"/>
</dbReference>
<accession>A0A6S7GQ67</accession>
<feature type="compositionally biased region" description="Low complexity" evidence="2">
    <location>
        <begin position="309"/>
        <end position="318"/>
    </location>
</feature>
<dbReference type="PROSITE" id="PS50826">
    <property type="entry name" value="RUN"/>
    <property type="match status" value="1"/>
</dbReference>
<evidence type="ECO:0000256" key="1">
    <source>
        <dbReference type="SAM" id="Coils"/>
    </source>
</evidence>
<feature type="compositionally biased region" description="Basic and acidic residues" evidence="2">
    <location>
        <begin position="364"/>
        <end position="373"/>
    </location>
</feature>
<feature type="compositionally biased region" description="Low complexity" evidence="2">
    <location>
        <begin position="259"/>
        <end position="275"/>
    </location>
</feature>
<dbReference type="Pfam" id="PF02759">
    <property type="entry name" value="RUN"/>
    <property type="match status" value="1"/>
</dbReference>
<dbReference type="Gene3D" id="1.20.58.900">
    <property type="match status" value="1"/>
</dbReference>
<dbReference type="InterPro" id="IPR004012">
    <property type="entry name" value="Run_dom"/>
</dbReference>
<feature type="compositionally biased region" description="Basic and acidic residues" evidence="2">
    <location>
        <begin position="276"/>
        <end position="291"/>
    </location>
</feature>
<keyword evidence="1" id="KW-0175">Coiled coil</keyword>
<dbReference type="InterPro" id="IPR001683">
    <property type="entry name" value="PX_dom"/>
</dbReference>
<dbReference type="OrthoDB" id="6022197at2759"/>
<dbReference type="SUPFAM" id="SSF64268">
    <property type="entry name" value="PX domain"/>
    <property type="match status" value="1"/>
</dbReference>